<name>A0ABQ5ZCJ9_9SPHN</name>
<dbReference type="Proteomes" id="UP001156703">
    <property type="component" value="Unassembled WGS sequence"/>
</dbReference>
<feature type="transmembrane region" description="Helical" evidence="1">
    <location>
        <begin position="116"/>
        <end position="136"/>
    </location>
</feature>
<reference evidence="4" key="1">
    <citation type="journal article" date="2019" name="Int. J. Syst. Evol. Microbiol.">
        <title>The Global Catalogue of Microorganisms (GCM) 10K type strain sequencing project: providing services to taxonomists for standard genome sequencing and annotation.</title>
        <authorList>
            <consortium name="The Broad Institute Genomics Platform"/>
            <consortium name="The Broad Institute Genome Sequencing Center for Infectious Disease"/>
            <person name="Wu L."/>
            <person name="Ma J."/>
        </authorList>
    </citation>
    <scope>NUCLEOTIDE SEQUENCE [LARGE SCALE GENOMIC DNA]</scope>
    <source>
        <strain evidence="4">NBRC 102146</strain>
    </source>
</reference>
<dbReference type="InterPro" id="IPR003675">
    <property type="entry name" value="Rce1/LyrA-like_dom"/>
</dbReference>
<feature type="transmembrane region" description="Helical" evidence="1">
    <location>
        <begin position="67"/>
        <end position="88"/>
    </location>
</feature>
<feature type="transmembrane region" description="Helical" evidence="1">
    <location>
        <begin position="93"/>
        <end position="110"/>
    </location>
</feature>
<dbReference type="Pfam" id="PF02517">
    <property type="entry name" value="Rce1-like"/>
    <property type="match status" value="1"/>
</dbReference>
<dbReference type="EMBL" id="BSOO01000031">
    <property type="protein sequence ID" value="GLR48618.1"/>
    <property type="molecule type" value="Genomic_DNA"/>
</dbReference>
<keyword evidence="1" id="KW-0472">Membrane</keyword>
<evidence type="ECO:0000313" key="3">
    <source>
        <dbReference type="EMBL" id="GLR48618.1"/>
    </source>
</evidence>
<proteinExistence type="predicted"/>
<organism evidence="3 4">
    <name type="scientific">Sphingomonas astaxanthinifaciens DSM 22298</name>
    <dbReference type="NCBI Taxonomy" id="1123267"/>
    <lineage>
        <taxon>Bacteria</taxon>
        <taxon>Pseudomonadati</taxon>
        <taxon>Pseudomonadota</taxon>
        <taxon>Alphaproteobacteria</taxon>
        <taxon>Sphingomonadales</taxon>
        <taxon>Sphingomonadaceae</taxon>
        <taxon>Sphingomonas</taxon>
    </lineage>
</organism>
<sequence length="168" mass="18391">MEPVPAVRRPDLLRFLPERLFRPDGVLAYVPLAWLLALIPSLGLSWLASKLVPAAGPEFPQAGAGLLLFALVVFAPVVETLIMGTILLILERLFGFLPAILLSSAGWGIAHSLQAPAWGLVIWWPFLIFSTVFLVWKRRSLWLAFLLPMLVHGLQNLGPALLVASGRA</sequence>
<keyword evidence="1" id="KW-1133">Transmembrane helix</keyword>
<gene>
    <name evidence="3" type="ORF">GCM10007925_23360</name>
</gene>
<keyword evidence="1" id="KW-0812">Transmembrane</keyword>
<keyword evidence="4" id="KW-1185">Reference proteome</keyword>
<comment type="caution">
    <text evidence="3">The sequence shown here is derived from an EMBL/GenBank/DDBJ whole genome shotgun (WGS) entry which is preliminary data.</text>
</comment>
<feature type="transmembrane region" description="Helical" evidence="1">
    <location>
        <begin position="26"/>
        <end position="47"/>
    </location>
</feature>
<evidence type="ECO:0000259" key="2">
    <source>
        <dbReference type="Pfam" id="PF02517"/>
    </source>
</evidence>
<evidence type="ECO:0000313" key="4">
    <source>
        <dbReference type="Proteomes" id="UP001156703"/>
    </source>
</evidence>
<protein>
    <recommendedName>
        <fullName evidence="2">CAAX prenyl protease 2/Lysostaphin resistance protein A-like domain-containing protein</fullName>
    </recommendedName>
</protein>
<dbReference type="RefSeq" id="WP_051676522.1">
    <property type="nucleotide sequence ID" value="NZ_BSOO01000031.1"/>
</dbReference>
<accession>A0ABQ5ZCJ9</accession>
<evidence type="ECO:0000256" key="1">
    <source>
        <dbReference type="SAM" id="Phobius"/>
    </source>
</evidence>
<feature type="domain" description="CAAX prenyl protease 2/Lysostaphin resistance protein A-like" evidence="2">
    <location>
        <begin position="66"/>
        <end position="157"/>
    </location>
</feature>
<feature type="transmembrane region" description="Helical" evidence="1">
    <location>
        <begin position="143"/>
        <end position="164"/>
    </location>
</feature>